<dbReference type="NCBIfam" id="NF038153">
    <property type="entry name" value="lant_leader_L1a"/>
    <property type="match status" value="1"/>
</dbReference>
<protein>
    <submittedName>
        <fullName evidence="1">Uncharacterized protein</fullName>
    </submittedName>
</protein>
<name>A0A847S4F0_9BACT</name>
<dbReference type="RefSeq" id="WP_168873672.1">
    <property type="nucleotide sequence ID" value="NZ_JABAIA010000003.1"/>
</dbReference>
<keyword evidence="2" id="KW-1185">Reference proteome</keyword>
<dbReference type="EMBL" id="JABAIA010000003">
    <property type="protein sequence ID" value="NLR67727.1"/>
    <property type="molecule type" value="Genomic_DNA"/>
</dbReference>
<reference evidence="1 2" key="1">
    <citation type="submission" date="2020-04" db="EMBL/GenBank/DDBJ databases">
        <authorList>
            <person name="Yin C."/>
        </authorList>
    </citation>
    <scope>NUCLEOTIDE SEQUENCE [LARGE SCALE GENOMIC DNA]</scope>
    <source>
        <strain evidence="1 2">Ae27</strain>
    </source>
</reference>
<accession>A0A847S4F0</accession>
<evidence type="ECO:0000313" key="1">
    <source>
        <dbReference type="EMBL" id="NLR67727.1"/>
    </source>
</evidence>
<organism evidence="1 2">
    <name type="scientific">Chitinophaga varians</name>
    <dbReference type="NCBI Taxonomy" id="2202339"/>
    <lineage>
        <taxon>Bacteria</taxon>
        <taxon>Pseudomonadati</taxon>
        <taxon>Bacteroidota</taxon>
        <taxon>Chitinophagia</taxon>
        <taxon>Chitinophagales</taxon>
        <taxon>Chitinophagaceae</taxon>
        <taxon>Chitinophaga</taxon>
    </lineage>
</organism>
<gene>
    <name evidence="1" type="ORF">HGH92_25710</name>
</gene>
<dbReference type="AlphaFoldDB" id="A0A847S4F0"/>
<dbReference type="Proteomes" id="UP000570474">
    <property type="component" value="Unassembled WGS sequence"/>
</dbReference>
<proteinExistence type="predicted"/>
<comment type="caution">
    <text evidence="1">The sequence shown here is derived from an EMBL/GenBank/DDBJ whole genome shotgun (WGS) entry which is preliminary data.</text>
</comment>
<evidence type="ECO:0000313" key="2">
    <source>
        <dbReference type="Proteomes" id="UP000570474"/>
    </source>
</evidence>
<sequence length="65" mass="6894">MKKKKAAIDKKMTLGKSFIASLNDSQQAIVAGGMGVKLLATRNCPTWDTSPAPTRPCILCTTTAI</sequence>
<dbReference type="InterPro" id="IPR058238">
    <property type="entry name" value="Lant_leader_dom"/>
</dbReference>